<name>A0AAV7QXU7_PLEWA</name>
<reference evidence="2" key="1">
    <citation type="journal article" date="2022" name="bioRxiv">
        <title>Sequencing and chromosome-scale assembly of the giantPleurodeles waltlgenome.</title>
        <authorList>
            <person name="Brown T."/>
            <person name="Elewa A."/>
            <person name="Iarovenko S."/>
            <person name="Subramanian E."/>
            <person name="Araus A.J."/>
            <person name="Petzold A."/>
            <person name="Susuki M."/>
            <person name="Suzuki K.-i.T."/>
            <person name="Hayashi T."/>
            <person name="Toyoda A."/>
            <person name="Oliveira C."/>
            <person name="Osipova E."/>
            <person name="Leigh N.D."/>
            <person name="Simon A."/>
            <person name="Yun M.H."/>
        </authorList>
    </citation>
    <scope>NUCLEOTIDE SEQUENCE</scope>
    <source>
        <strain evidence="2">20211129_DDA</strain>
        <tissue evidence="2">Liver</tissue>
    </source>
</reference>
<dbReference type="EMBL" id="JANPWB010000010">
    <property type="protein sequence ID" value="KAJ1144307.1"/>
    <property type="molecule type" value="Genomic_DNA"/>
</dbReference>
<gene>
    <name evidence="2" type="ORF">NDU88_010607</name>
</gene>
<proteinExistence type="predicted"/>
<protein>
    <submittedName>
        <fullName evidence="2">Uncharacterized protein</fullName>
    </submittedName>
</protein>
<dbReference type="Proteomes" id="UP001066276">
    <property type="component" value="Chromosome 6"/>
</dbReference>
<comment type="caution">
    <text evidence="2">The sequence shown here is derived from an EMBL/GenBank/DDBJ whole genome shotgun (WGS) entry which is preliminary data.</text>
</comment>
<feature type="compositionally biased region" description="Basic and acidic residues" evidence="1">
    <location>
        <begin position="68"/>
        <end position="102"/>
    </location>
</feature>
<dbReference type="AlphaFoldDB" id="A0AAV7QXU7"/>
<keyword evidence="3" id="KW-1185">Reference proteome</keyword>
<feature type="region of interest" description="Disordered" evidence="1">
    <location>
        <begin position="173"/>
        <end position="194"/>
    </location>
</feature>
<evidence type="ECO:0000313" key="2">
    <source>
        <dbReference type="EMBL" id="KAJ1144307.1"/>
    </source>
</evidence>
<evidence type="ECO:0000313" key="3">
    <source>
        <dbReference type="Proteomes" id="UP001066276"/>
    </source>
</evidence>
<sequence length="194" mass="21401">MNKNRQSYEPLNRRLVPCNGPLLPSTVPPYSEELHGSATPDPEVQYGPPNPLLLPGAEGQRQQLRTICDLKTESGEGKEEETEERRERSGTTEDINNRSREDATDDCGSETPLRGPDSSTSGARGAQRAFRPCLGKAWPPQVGGYPKLEKGRGGRKEAKSTILFFFHVSLGGEVRGQPKQGNNRRVFWGGDKNQ</sequence>
<accession>A0AAV7QXU7</accession>
<feature type="compositionally biased region" description="Basic and acidic residues" evidence="1">
    <location>
        <begin position="147"/>
        <end position="156"/>
    </location>
</feature>
<feature type="region of interest" description="Disordered" evidence="1">
    <location>
        <begin position="1"/>
        <end position="156"/>
    </location>
</feature>
<organism evidence="2 3">
    <name type="scientific">Pleurodeles waltl</name>
    <name type="common">Iberian ribbed newt</name>
    <dbReference type="NCBI Taxonomy" id="8319"/>
    <lineage>
        <taxon>Eukaryota</taxon>
        <taxon>Metazoa</taxon>
        <taxon>Chordata</taxon>
        <taxon>Craniata</taxon>
        <taxon>Vertebrata</taxon>
        <taxon>Euteleostomi</taxon>
        <taxon>Amphibia</taxon>
        <taxon>Batrachia</taxon>
        <taxon>Caudata</taxon>
        <taxon>Salamandroidea</taxon>
        <taxon>Salamandridae</taxon>
        <taxon>Pleurodelinae</taxon>
        <taxon>Pleurodeles</taxon>
    </lineage>
</organism>
<evidence type="ECO:0000256" key="1">
    <source>
        <dbReference type="SAM" id="MobiDB-lite"/>
    </source>
</evidence>